<accession>A0A286RIA6</accession>
<evidence type="ECO:0000313" key="2">
    <source>
        <dbReference type="EMBL" id="ASV75694.1"/>
    </source>
</evidence>
<gene>
    <name evidence="2" type="ORF">THTE_3092</name>
</gene>
<dbReference type="EMBL" id="CP018477">
    <property type="protein sequence ID" value="ASV75694.1"/>
    <property type="molecule type" value="Genomic_DNA"/>
</dbReference>
<dbReference type="AlphaFoldDB" id="A0A286RIA6"/>
<feature type="region of interest" description="Disordered" evidence="1">
    <location>
        <begin position="1"/>
        <end position="37"/>
    </location>
</feature>
<evidence type="ECO:0000256" key="1">
    <source>
        <dbReference type="SAM" id="MobiDB-lite"/>
    </source>
</evidence>
<sequence>MPTFLLLKSGTNPDNALGRNKLQPGGTCLSGPPFKPG</sequence>
<protein>
    <submittedName>
        <fullName evidence="2">Uncharacterized protein</fullName>
    </submittedName>
</protein>
<name>A0A286RIA6_9BACT</name>
<organism evidence="2 3">
    <name type="scientific">Thermogutta terrifontis</name>
    <dbReference type="NCBI Taxonomy" id="1331910"/>
    <lineage>
        <taxon>Bacteria</taxon>
        <taxon>Pseudomonadati</taxon>
        <taxon>Planctomycetota</taxon>
        <taxon>Planctomycetia</taxon>
        <taxon>Pirellulales</taxon>
        <taxon>Thermoguttaceae</taxon>
        <taxon>Thermogutta</taxon>
    </lineage>
</organism>
<reference evidence="2 3" key="1">
    <citation type="journal article" name="Front. Microbiol.">
        <title>Sugar Metabolism of the First Thermophilic Planctomycete Thermogutta terrifontis: Comparative Genomic and Transcriptomic Approaches.</title>
        <authorList>
            <person name="Elcheninov A.G."/>
            <person name="Menzel P."/>
            <person name="Gudbergsdottir S.R."/>
            <person name="Slesarev A.I."/>
            <person name="Kadnikov V.V."/>
            <person name="Krogh A."/>
            <person name="Bonch-Osmolovskaya E.A."/>
            <person name="Peng X."/>
            <person name="Kublanov I.V."/>
        </authorList>
    </citation>
    <scope>NUCLEOTIDE SEQUENCE [LARGE SCALE GENOMIC DNA]</scope>
    <source>
        <strain evidence="2 3">R1</strain>
    </source>
</reference>
<dbReference type="KEGG" id="ttf:THTE_3092"/>
<proteinExistence type="predicted"/>
<evidence type="ECO:0000313" key="3">
    <source>
        <dbReference type="Proteomes" id="UP000215086"/>
    </source>
</evidence>
<dbReference type="Proteomes" id="UP000215086">
    <property type="component" value="Chromosome"/>
</dbReference>
<keyword evidence="3" id="KW-1185">Reference proteome</keyword>